<protein>
    <submittedName>
        <fullName evidence="1">Uncharacterized protein</fullName>
    </submittedName>
</protein>
<evidence type="ECO:0000313" key="1">
    <source>
        <dbReference type="EMBL" id="CAB3240229.1"/>
    </source>
</evidence>
<evidence type="ECO:0000313" key="2">
    <source>
        <dbReference type="Proteomes" id="UP000494256"/>
    </source>
</evidence>
<gene>
    <name evidence="1" type="ORF">APLA_LOCUS8933</name>
</gene>
<proteinExistence type="predicted"/>
<organism evidence="1 2">
    <name type="scientific">Arctia plantaginis</name>
    <name type="common">Wood tiger moth</name>
    <name type="synonym">Phalaena plantaginis</name>
    <dbReference type="NCBI Taxonomy" id="874455"/>
    <lineage>
        <taxon>Eukaryota</taxon>
        <taxon>Metazoa</taxon>
        <taxon>Ecdysozoa</taxon>
        <taxon>Arthropoda</taxon>
        <taxon>Hexapoda</taxon>
        <taxon>Insecta</taxon>
        <taxon>Pterygota</taxon>
        <taxon>Neoptera</taxon>
        <taxon>Endopterygota</taxon>
        <taxon>Lepidoptera</taxon>
        <taxon>Glossata</taxon>
        <taxon>Ditrysia</taxon>
        <taxon>Noctuoidea</taxon>
        <taxon>Erebidae</taxon>
        <taxon>Arctiinae</taxon>
        <taxon>Arctia</taxon>
    </lineage>
</organism>
<name>A0A8S1A1Y5_ARCPL</name>
<dbReference type="Proteomes" id="UP000494256">
    <property type="component" value="Unassembled WGS sequence"/>
</dbReference>
<comment type="caution">
    <text evidence="1">The sequence shown here is derived from an EMBL/GenBank/DDBJ whole genome shotgun (WGS) entry which is preliminary data.</text>
</comment>
<reference evidence="1 2" key="1">
    <citation type="submission" date="2020-04" db="EMBL/GenBank/DDBJ databases">
        <authorList>
            <person name="Wallbank WR R."/>
            <person name="Pardo Diaz C."/>
            <person name="Kozak K."/>
            <person name="Martin S."/>
            <person name="Jiggins C."/>
            <person name="Moest M."/>
            <person name="Warren A I."/>
            <person name="Byers J.R.P. K."/>
            <person name="Montejo-Kovacevich G."/>
            <person name="Yen C E."/>
        </authorList>
    </citation>
    <scope>NUCLEOTIDE SEQUENCE [LARGE SCALE GENOMIC DNA]</scope>
</reference>
<accession>A0A8S1A1Y5</accession>
<sequence length="66" mass="7733">MNNYNRQDRNGTHRIFLVIGKIAGRIPTKRCSNIKMGVLCLHLKRLKKTSCRAKRFNITKLRYETG</sequence>
<dbReference type="EMBL" id="CADEBD010000309">
    <property type="protein sequence ID" value="CAB3240229.1"/>
    <property type="molecule type" value="Genomic_DNA"/>
</dbReference>
<dbReference type="AlphaFoldDB" id="A0A8S1A1Y5"/>